<dbReference type="EMBL" id="JACHIF010000003">
    <property type="protein sequence ID" value="MBB5037520.1"/>
    <property type="molecule type" value="Genomic_DNA"/>
</dbReference>
<sequence>MVSGVEYRGVVLGKRAPFCERGSVCYDHPLTLASPQFLGRGNALLETLHERVNEGGLRTNEGLCGLQQTNAKRHPPRPACGERARGEGRWNGLAGGEQRCRFVESGHFPQIKSRRLPLTPHRAGGAREAHSVRDALPSSPPTPQARRRSANILFASLSQRARSPPRRRSPLFPRPSCVRDGTTRHGSSSQRTFFPHQGADEGFSRPSRAQRVMRRCWLGGDRGLRSCLAAPPAILLSPLQGARNVLGPRRPPLHTSDTAGPTTEREYPIRLIFPALTESLTLPYAPWRTMRYGADGGLASENPRTCA</sequence>
<organism evidence="2 3">
    <name type="scientific">Prosthecobacter dejongeii</name>
    <dbReference type="NCBI Taxonomy" id="48465"/>
    <lineage>
        <taxon>Bacteria</taxon>
        <taxon>Pseudomonadati</taxon>
        <taxon>Verrucomicrobiota</taxon>
        <taxon>Verrucomicrobiia</taxon>
        <taxon>Verrucomicrobiales</taxon>
        <taxon>Verrucomicrobiaceae</taxon>
        <taxon>Prosthecobacter</taxon>
    </lineage>
</organism>
<dbReference type="AlphaFoldDB" id="A0A7W8DPT1"/>
<feature type="region of interest" description="Disordered" evidence="1">
    <location>
        <begin position="118"/>
        <end position="207"/>
    </location>
</feature>
<evidence type="ECO:0000256" key="1">
    <source>
        <dbReference type="SAM" id="MobiDB-lite"/>
    </source>
</evidence>
<comment type="caution">
    <text evidence="2">The sequence shown here is derived from an EMBL/GenBank/DDBJ whole genome shotgun (WGS) entry which is preliminary data.</text>
</comment>
<gene>
    <name evidence="2" type="ORF">HNQ64_001769</name>
</gene>
<protein>
    <submittedName>
        <fullName evidence="2">Uncharacterized protein</fullName>
    </submittedName>
</protein>
<reference evidence="2 3" key="1">
    <citation type="submission" date="2020-08" db="EMBL/GenBank/DDBJ databases">
        <title>Genomic Encyclopedia of Type Strains, Phase IV (KMG-IV): sequencing the most valuable type-strain genomes for metagenomic binning, comparative biology and taxonomic classification.</title>
        <authorList>
            <person name="Goeker M."/>
        </authorList>
    </citation>
    <scope>NUCLEOTIDE SEQUENCE [LARGE SCALE GENOMIC DNA]</scope>
    <source>
        <strain evidence="2 3">DSM 12251</strain>
    </source>
</reference>
<proteinExistence type="predicted"/>
<evidence type="ECO:0000313" key="2">
    <source>
        <dbReference type="EMBL" id="MBB5037520.1"/>
    </source>
</evidence>
<keyword evidence="3" id="KW-1185">Reference proteome</keyword>
<name>A0A7W8DPT1_9BACT</name>
<accession>A0A7W8DPT1</accession>
<evidence type="ECO:0000313" key="3">
    <source>
        <dbReference type="Proteomes" id="UP000534294"/>
    </source>
</evidence>
<dbReference type="Proteomes" id="UP000534294">
    <property type="component" value="Unassembled WGS sequence"/>
</dbReference>